<evidence type="ECO:0000256" key="6">
    <source>
        <dbReference type="ARBA" id="ARBA00022968"/>
    </source>
</evidence>
<organism evidence="11 12">
    <name type="scientific">Ectocarpus siliculosus</name>
    <name type="common">Brown alga</name>
    <name type="synonym">Conferva siliculosa</name>
    <dbReference type="NCBI Taxonomy" id="2880"/>
    <lineage>
        <taxon>Eukaryota</taxon>
        <taxon>Sar</taxon>
        <taxon>Stramenopiles</taxon>
        <taxon>Ochrophyta</taxon>
        <taxon>PX clade</taxon>
        <taxon>Phaeophyceae</taxon>
        <taxon>Ectocarpales</taxon>
        <taxon>Ectocarpaceae</taxon>
        <taxon>Ectocarpus</taxon>
    </lineage>
</organism>
<evidence type="ECO:0000256" key="2">
    <source>
        <dbReference type="ARBA" id="ARBA00008661"/>
    </source>
</evidence>
<dbReference type="EMBL" id="FN649760">
    <property type="protein sequence ID" value="CBN78160.1"/>
    <property type="molecule type" value="Genomic_DNA"/>
</dbReference>
<name>D8LCC4_ECTSI</name>
<keyword evidence="3" id="KW-0328">Glycosyltransferase</keyword>
<dbReference type="InterPro" id="IPR002659">
    <property type="entry name" value="Glyco_trans_31"/>
</dbReference>
<evidence type="ECO:0000256" key="8">
    <source>
        <dbReference type="ARBA" id="ARBA00023034"/>
    </source>
</evidence>
<evidence type="ECO:0000256" key="7">
    <source>
        <dbReference type="ARBA" id="ARBA00022989"/>
    </source>
</evidence>
<keyword evidence="6" id="KW-0735">Signal-anchor</keyword>
<dbReference type="Proteomes" id="UP000002630">
    <property type="component" value="Unassembled WGS sequence"/>
</dbReference>
<evidence type="ECO:0000256" key="9">
    <source>
        <dbReference type="ARBA" id="ARBA00023136"/>
    </source>
</evidence>
<sequence>MGRGKNFVFLGIFASAVILVLQNILHSRAASLPQDRREQQPVEQTRTAAEVTNLAICILTRRSEWQRRHLLRQTWLQDVPDGVRVSHIFVMGEDRSYTAEENARLAAESEAHRDILIAPVEEARDTASERTKHCIYWTTENHDFDLLVKADDDSTLFLSRLFGRGGWLPPKAVDREELLYFGKRHALAKVANPANVLDPPADPSAGLVFGGAIEEETETDGVFEFDYRGVYWPEHMEGGMYGLSRGLAEEIVKNDFRTYTNEEATVGVWVAVFDARARYLADEQVLSCEADYLASNGTAVAASFRTRRLRQAAMWCEYAPLGTLSRRSILAKDLQQTLDCLGSYERSSNPPRSQPLGAGEDHQAATLESINRRWPIMAPPNREETGRWWARMGGAFYGKPAAMVGTSATAVDRLPLYLLQGMHTLVMDDFFRVSERYTWWKPTMYMCVDPELCASRGGGGGGGGKKGQSRSGAVANSVESANRFARDVFAAFYVLSGGPEGAQYWQYLRQRVNVHWFDAGVGEGWEQGGVKGGRVPGGGAVAGMGPAEGVADGSPEHFRVLSQASGLAMGVEVLSYLGFSPIYVAAAKEELGGAGGAQELDEFGRAVRLAALRYGARVVYLSADDDDKLPGGRVSATSVRSGGGNLDAQAGAGAEGKLSDQEDILAWAKRRSYAQTARWDLDVFLQHFPAVSRLQVVRSASTVEGMFPKSPVCRDADDLDRFQKAVLCPVKKSLKHFSSFLTWHIPYGPVRGLFVWVKR</sequence>
<evidence type="ECO:0000313" key="12">
    <source>
        <dbReference type="Proteomes" id="UP000002630"/>
    </source>
</evidence>
<proteinExistence type="inferred from homology"/>
<dbReference type="OrthoDB" id="1158011at2759"/>
<evidence type="ECO:0000256" key="1">
    <source>
        <dbReference type="ARBA" id="ARBA00004323"/>
    </source>
</evidence>
<evidence type="ECO:0000313" key="11">
    <source>
        <dbReference type="EMBL" id="CBN78160.1"/>
    </source>
</evidence>
<evidence type="ECO:0000256" key="3">
    <source>
        <dbReference type="ARBA" id="ARBA00022676"/>
    </source>
</evidence>
<dbReference type="STRING" id="2880.D8LCC4"/>
<dbReference type="Gene3D" id="3.90.550.50">
    <property type="match status" value="1"/>
</dbReference>
<gene>
    <name evidence="11" type="ORF">Esi_0100_0110</name>
</gene>
<dbReference type="GO" id="GO:0000139">
    <property type="term" value="C:Golgi membrane"/>
    <property type="evidence" value="ECO:0007669"/>
    <property type="project" value="UniProtKB-SubCell"/>
</dbReference>
<dbReference type="PANTHER" id="PTHR11214">
    <property type="entry name" value="BETA-1,3-N-ACETYLGLUCOSAMINYLTRANSFERASE"/>
    <property type="match status" value="1"/>
</dbReference>
<accession>D8LCC4</accession>
<dbReference type="Pfam" id="PF01762">
    <property type="entry name" value="Galactosyl_T"/>
    <property type="match status" value="1"/>
</dbReference>
<protein>
    <submittedName>
        <fullName evidence="11">Beta-1,3-galactosyltransferase 6</fullName>
    </submittedName>
</protein>
<keyword evidence="9" id="KW-0472">Membrane</keyword>
<dbReference type="InParanoid" id="D8LCC4"/>
<dbReference type="AlphaFoldDB" id="D8LCC4"/>
<evidence type="ECO:0000256" key="10">
    <source>
        <dbReference type="SAM" id="MobiDB-lite"/>
    </source>
</evidence>
<comment type="similarity">
    <text evidence="2">Belongs to the glycosyltransferase 31 family.</text>
</comment>
<evidence type="ECO:0000256" key="5">
    <source>
        <dbReference type="ARBA" id="ARBA00022692"/>
    </source>
</evidence>
<keyword evidence="5" id="KW-0812">Transmembrane</keyword>
<keyword evidence="12" id="KW-1185">Reference proteome</keyword>
<keyword evidence="7" id="KW-1133">Transmembrane helix</keyword>
<comment type="subcellular location">
    <subcellularLocation>
        <location evidence="1">Golgi apparatus membrane</location>
        <topology evidence="1">Single-pass type II membrane protein</topology>
    </subcellularLocation>
</comment>
<feature type="region of interest" description="Disordered" evidence="10">
    <location>
        <begin position="635"/>
        <end position="654"/>
    </location>
</feature>
<reference evidence="11 12" key="1">
    <citation type="journal article" date="2010" name="Nature">
        <title>The Ectocarpus genome and the independent evolution of multicellularity in brown algae.</title>
        <authorList>
            <person name="Cock J.M."/>
            <person name="Sterck L."/>
            <person name="Rouze P."/>
            <person name="Scornet D."/>
            <person name="Allen A.E."/>
            <person name="Amoutzias G."/>
            <person name="Anthouard V."/>
            <person name="Artiguenave F."/>
            <person name="Aury J.M."/>
            <person name="Badger J.H."/>
            <person name="Beszteri B."/>
            <person name="Billiau K."/>
            <person name="Bonnet E."/>
            <person name="Bothwell J.H."/>
            <person name="Bowler C."/>
            <person name="Boyen C."/>
            <person name="Brownlee C."/>
            <person name="Carrano C.J."/>
            <person name="Charrier B."/>
            <person name="Cho G.Y."/>
            <person name="Coelho S.M."/>
            <person name="Collen J."/>
            <person name="Corre E."/>
            <person name="Da Silva C."/>
            <person name="Delage L."/>
            <person name="Delaroque N."/>
            <person name="Dittami S.M."/>
            <person name="Doulbeau S."/>
            <person name="Elias M."/>
            <person name="Farnham G."/>
            <person name="Gachon C.M."/>
            <person name="Gschloessl B."/>
            <person name="Heesch S."/>
            <person name="Jabbari K."/>
            <person name="Jubin C."/>
            <person name="Kawai H."/>
            <person name="Kimura K."/>
            <person name="Kloareg B."/>
            <person name="Kupper F.C."/>
            <person name="Lang D."/>
            <person name="Le Bail A."/>
            <person name="Leblanc C."/>
            <person name="Lerouge P."/>
            <person name="Lohr M."/>
            <person name="Lopez P.J."/>
            <person name="Martens C."/>
            <person name="Maumus F."/>
            <person name="Michel G."/>
            <person name="Miranda-Saavedra D."/>
            <person name="Morales J."/>
            <person name="Moreau H."/>
            <person name="Motomura T."/>
            <person name="Nagasato C."/>
            <person name="Napoli C.A."/>
            <person name="Nelson D.R."/>
            <person name="Nyvall-Collen P."/>
            <person name="Peters A.F."/>
            <person name="Pommier C."/>
            <person name="Potin P."/>
            <person name="Poulain J."/>
            <person name="Quesneville H."/>
            <person name="Read B."/>
            <person name="Rensing S.A."/>
            <person name="Ritter A."/>
            <person name="Rousvoal S."/>
            <person name="Samanta M."/>
            <person name="Samson G."/>
            <person name="Schroeder D.C."/>
            <person name="Segurens B."/>
            <person name="Strittmatter M."/>
            <person name="Tonon T."/>
            <person name="Tregear J.W."/>
            <person name="Valentin K."/>
            <person name="von Dassow P."/>
            <person name="Yamagishi T."/>
            <person name="Van de Peer Y."/>
            <person name="Wincker P."/>
        </authorList>
    </citation>
    <scope>NUCLEOTIDE SEQUENCE [LARGE SCALE GENOMIC DNA]</scope>
    <source>
        <strain evidence="12">Ec32 / CCAP1310/4</strain>
    </source>
</reference>
<evidence type="ECO:0000256" key="4">
    <source>
        <dbReference type="ARBA" id="ARBA00022679"/>
    </source>
</evidence>
<dbReference type="GO" id="GO:0016758">
    <property type="term" value="F:hexosyltransferase activity"/>
    <property type="evidence" value="ECO:0007669"/>
    <property type="project" value="InterPro"/>
</dbReference>
<keyword evidence="4" id="KW-0808">Transferase</keyword>
<keyword evidence="8" id="KW-0333">Golgi apparatus</keyword>